<dbReference type="eggNOG" id="KOG0619">
    <property type="taxonomic scope" value="Eukaryota"/>
</dbReference>
<keyword evidence="2" id="KW-0677">Repeat</keyword>
<protein>
    <submittedName>
        <fullName evidence="7">Uncharacterized protein</fullName>
    </submittedName>
</protein>
<dbReference type="Gene3D" id="3.90.70.80">
    <property type="match status" value="1"/>
</dbReference>
<dbReference type="InterPro" id="IPR011042">
    <property type="entry name" value="6-blade_b-propeller_TolB-like"/>
</dbReference>
<dbReference type="InterPro" id="IPR003323">
    <property type="entry name" value="OTU_dom"/>
</dbReference>
<evidence type="ECO:0000259" key="6">
    <source>
        <dbReference type="PROSITE" id="PS51424"/>
    </source>
</evidence>
<proteinExistence type="predicted"/>
<dbReference type="Gene3D" id="3.40.50.300">
    <property type="entry name" value="P-loop containing nucleotide triphosphate hydrolases"/>
    <property type="match status" value="1"/>
</dbReference>
<dbReference type="SUPFAM" id="SSF54001">
    <property type="entry name" value="Cysteine proteinases"/>
    <property type="match status" value="1"/>
</dbReference>
<dbReference type="Pfam" id="PF12799">
    <property type="entry name" value="LRR_4"/>
    <property type="match status" value="1"/>
</dbReference>
<dbReference type="Pfam" id="PF13855">
    <property type="entry name" value="LRR_8"/>
    <property type="match status" value="1"/>
</dbReference>
<dbReference type="InterPro" id="IPR001611">
    <property type="entry name" value="Leu-rich_rpt"/>
</dbReference>
<organism>
    <name type="scientific">Branchiostoma floridae</name>
    <name type="common">Florida lancelet</name>
    <name type="synonym">Amphioxus</name>
    <dbReference type="NCBI Taxonomy" id="7739"/>
    <lineage>
        <taxon>Eukaryota</taxon>
        <taxon>Metazoa</taxon>
        <taxon>Chordata</taxon>
        <taxon>Cephalochordata</taxon>
        <taxon>Leptocardii</taxon>
        <taxon>Amphioxiformes</taxon>
        <taxon>Branchiostomatidae</taxon>
        <taxon>Branchiostoma</taxon>
    </lineage>
</organism>
<accession>C3Y2Y2</accession>
<dbReference type="FunFam" id="3.40.50.2000:FF:000806">
    <property type="entry name" value="Uncharacterized protein"/>
    <property type="match status" value="1"/>
</dbReference>
<dbReference type="Gene3D" id="3.80.10.10">
    <property type="entry name" value="Ribonuclease Inhibitor"/>
    <property type="match status" value="1"/>
</dbReference>
<dbReference type="SUPFAM" id="SSF101898">
    <property type="entry name" value="NHL repeat"/>
    <property type="match status" value="1"/>
</dbReference>
<keyword evidence="3" id="KW-0547">Nucleotide-binding</keyword>
<dbReference type="Pfam" id="PF20706">
    <property type="entry name" value="GT4-conflict"/>
    <property type="match status" value="1"/>
</dbReference>
<dbReference type="InterPro" id="IPR027417">
    <property type="entry name" value="P-loop_NTPase"/>
</dbReference>
<keyword evidence="4" id="KW-0788">Thiol protease</keyword>
<dbReference type="SUPFAM" id="SSF52540">
    <property type="entry name" value="P-loop containing nucleoside triphosphate hydrolases"/>
    <property type="match status" value="1"/>
</dbReference>
<evidence type="ECO:0000259" key="5">
    <source>
        <dbReference type="PROSITE" id="PS50802"/>
    </source>
</evidence>
<dbReference type="PROSITE" id="PS51450">
    <property type="entry name" value="LRR"/>
    <property type="match status" value="1"/>
</dbReference>
<evidence type="ECO:0000256" key="2">
    <source>
        <dbReference type="ARBA" id="ARBA00022737"/>
    </source>
</evidence>
<dbReference type="Gene3D" id="3.40.50.2000">
    <property type="entry name" value="Glycogen Phosphorylase B"/>
    <property type="match status" value="2"/>
</dbReference>
<sequence>MGVDLATYRARIGCFQNPTPRSVRCWSQASALLVGVILAQIWDKVTGDGQGEVVSSPSDWVLPASHQTEVQTYQLHCHPQSRCFYVMMSCLLVWFMMVHKLLLQAGDIEPNPGPTLRLQSLQTLDVSVNNITELPGKLGDLSSLTVLNVGSNHLKDLPESFTKLVNLTSVDISSNDLKAIPEEMFEFVNMTEFNIAGNKIETLPNTICELQNLEYLSLEENNIRVLPTQFGKLHKLHHFGKEQIQDNPMEQPPIEVFEQGMEGVVAYFEELNLSKAVEVPRVKALLLGEVAAGKTSLCNAIRLGKSNLTDIADRTAGIEVHPTRLQDSIQVLMHDFGGHKIYHLTHQFFFSNAALYLIVVDLKAFKRSSFAAAVKYWLNVIKARIDSKPVLRIVGTHIDLCDSEEIKEKADLIMKKMKQIENIEIETLRKHLSDIDHALSRAGTPPSDWCYALEGFDTQSLRKRRKFIEHLIDNRPIFPEHIDLRRKRALEECGKSPAPEEVMMEKQPRYSEQEPDISVRNNTTVHATCVPSDCNAQNYDDTENAWERFRSMALDMQPQGEGNRLATHLMESGLKLRPDVPKDGNCLFYAVFDQLVRTGSTAISHSQLRQDVVGYLGKHPHNEHGDHLRAFVPNEDWEDYLQQMSRDGVWGDHIVLQAMASMLGRDIRIVSSIDAENYTTILSPMGNQQVTTGPPLLLGHYAENHYASLDVCQGSAVLLISDEYGTSKGGISTINHQLAQLLRCFGAVVYCTVLWVTTEDEEDARKDGVHLIRPSVQAGDARNPSLDWLTYDHRIRYPNLPKDVGYIVGHGAVTDKAAENIKNSRYPQAKLYTFNHTIPEDTEHYKGGRRAIKAWEKETDLLKIADVADAVFSVGRRIYNHFETMYKGDKKPKAHHLFLPKPSKTFENTHIKSGGEQKVVLSIGRVKNAEQLKGHDLAARTMGQVAEIIKNVRWRVRGINEDDFEKSKKILEDNLQSGRLKPTLLPYGTQKEISDDMKMAHVVLMPSRSEPFGLVGLEAIAADHNEHKTKRLQDIMPGKEEELVQLVSQAKKKLTALGEKPQYIREAVASIETNMQTVIQDVIEATTESIVRLEESMKTQRDALIKQIEKQCRDNISVLSDDRSTIERDRSLLADTIHLSEAAATHKDALEILSCIEALKELGVLSEDEEKVLAPMLTFVPASPNASYSLGSVTTDDGKASDVEEEEIECSMGIGNDSETSSEYISERNKKGSIYPKPIQIVRFGLKGKEEGEFDQPVAVIATDKGLFVLDQNNHRMQIFDMTGKFKRSFPVSLPEETGSKPCSFSMHPTRDRMVVLDSGLKLAKLFTKKGKFLKTLGKGQLKEPSIVKYLEQAQGIIVGVTDKNELVLFDLKGDIFARICLSTECEVPSKQPIGPGYFSVANNMTKQLLFYRADFSLAYVIGGWGQGGGRFKGPIGRGTYIDSHDHDFVVPDQGSGRLQYFDRFCNFVGLIADRDDGLGNPSCVTRTPRGLVVSDVGKNCIFFFNYLPEHNKTCCVII</sequence>
<dbReference type="InterPro" id="IPR002398">
    <property type="entry name" value="Pept_C14"/>
</dbReference>
<dbReference type="GO" id="GO:0004197">
    <property type="term" value="F:cysteine-type endopeptidase activity"/>
    <property type="evidence" value="ECO:0007669"/>
    <property type="project" value="InterPro"/>
</dbReference>
<dbReference type="InterPro" id="IPR025875">
    <property type="entry name" value="Leu-rich_rpt_4"/>
</dbReference>
<dbReference type="InParanoid" id="C3Y2Y2"/>
<dbReference type="PANTHER" id="PTHR10454">
    <property type="entry name" value="CASPASE"/>
    <property type="match status" value="1"/>
</dbReference>
<evidence type="ECO:0000313" key="7">
    <source>
        <dbReference type="EMBL" id="EEN65394.1"/>
    </source>
</evidence>
<dbReference type="InterPro" id="IPR003591">
    <property type="entry name" value="Leu-rich_rpt_typical-subtyp"/>
</dbReference>
<name>C3Y2Y2_BRAFL</name>
<dbReference type="PANTHER" id="PTHR10454:SF248">
    <property type="entry name" value="CASPASE-8-LIKE"/>
    <property type="match status" value="1"/>
</dbReference>
<keyword evidence="4" id="KW-0645">Protease</keyword>
<keyword evidence="4" id="KW-0378">Hydrolase</keyword>
<dbReference type="SMART" id="SM00364">
    <property type="entry name" value="LRR_BAC"/>
    <property type="match status" value="4"/>
</dbReference>
<keyword evidence="1" id="KW-0433">Leucine-rich repeat</keyword>
<dbReference type="SMART" id="SM00369">
    <property type="entry name" value="LRR_TYP"/>
    <property type="match status" value="4"/>
</dbReference>
<evidence type="ECO:0000256" key="4">
    <source>
        <dbReference type="ARBA" id="ARBA00022807"/>
    </source>
</evidence>
<dbReference type="SUPFAM" id="SSF53756">
    <property type="entry name" value="UDP-Glycosyltransferase/glycogen phosphorylase"/>
    <property type="match status" value="1"/>
</dbReference>
<dbReference type="SUPFAM" id="SSF52058">
    <property type="entry name" value="L domain-like"/>
    <property type="match status" value="1"/>
</dbReference>
<evidence type="ECO:0000256" key="1">
    <source>
        <dbReference type="ARBA" id="ARBA00022614"/>
    </source>
</evidence>
<dbReference type="Pfam" id="PF02338">
    <property type="entry name" value="OTU"/>
    <property type="match status" value="1"/>
</dbReference>
<dbReference type="PROSITE" id="PS50802">
    <property type="entry name" value="OTU"/>
    <property type="match status" value="1"/>
</dbReference>
<dbReference type="Pfam" id="PF08477">
    <property type="entry name" value="Roc"/>
    <property type="match status" value="1"/>
</dbReference>
<dbReference type="InterPro" id="IPR032675">
    <property type="entry name" value="LRR_dom_sf"/>
</dbReference>
<dbReference type="CDD" id="cd03801">
    <property type="entry name" value="GT4_PimA-like"/>
    <property type="match status" value="1"/>
</dbReference>
<dbReference type="GO" id="GO:0006508">
    <property type="term" value="P:proteolysis"/>
    <property type="evidence" value="ECO:0007669"/>
    <property type="project" value="InterPro"/>
</dbReference>
<dbReference type="GO" id="GO:0000166">
    <property type="term" value="F:nucleotide binding"/>
    <property type="evidence" value="ECO:0007669"/>
    <property type="project" value="UniProtKB-KW"/>
</dbReference>
<dbReference type="PROSITE" id="PS51424">
    <property type="entry name" value="ROC"/>
    <property type="match status" value="1"/>
</dbReference>
<dbReference type="FunFam" id="3.90.70.80:FF:000033">
    <property type="entry name" value="Predicted protein"/>
    <property type="match status" value="1"/>
</dbReference>
<dbReference type="EMBL" id="GG666482">
    <property type="protein sequence ID" value="EEN65394.1"/>
    <property type="molecule type" value="Genomic_DNA"/>
</dbReference>
<reference evidence="7" key="1">
    <citation type="journal article" date="2008" name="Nature">
        <title>The amphioxus genome and the evolution of the chordate karyotype.</title>
        <authorList>
            <consortium name="US DOE Joint Genome Institute (JGI-PGF)"/>
            <person name="Putnam N.H."/>
            <person name="Butts T."/>
            <person name="Ferrier D.E.K."/>
            <person name="Furlong R.F."/>
            <person name="Hellsten U."/>
            <person name="Kawashima T."/>
            <person name="Robinson-Rechavi M."/>
            <person name="Shoguchi E."/>
            <person name="Terry A."/>
            <person name="Yu J.-K."/>
            <person name="Benito-Gutierrez E.L."/>
            <person name="Dubchak I."/>
            <person name="Garcia-Fernandez J."/>
            <person name="Gibson-Brown J.J."/>
            <person name="Grigoriev I.V."/>
            <person name="Horton A.C."/>
            <person name="de Jong P.J."/>
            <person name="Jurka J."/>
            <person name="Kapitonov V.V."/>
            <person name="Kohara Y."/>
            <person name="Kuroki Y."/>
            <person name="Lindquist E."/>
            <person name="Lucas S."/>
            <person name="Osoegawa K."/>
            <person name="Pennacchio L.A."/>
            <person name="Salamov A.A."/>
            <person name="Satou Y."/>
            <person name="Sauka-Spengler T."/>
            <person name="Schmutz J."/>
            <person name="Shin-I T."/>
            <person name="Toyoda A."/>
            <person name="Bronner-Fraser M."/>
            <person name="Fujiyama A."/>
            <person name="Holland L.Z."/>
            <person name="Holland P.W.H."/>
            <person name="Satoh N."/>
            <person name="Rokhsar D.S."/>
        </authorList>
    </citation>
    <scope>NUCLEOTIDE SEQUENCE [LARGE SCALE GENOMIC DNA]</scope>
    <source>
        <strain evidence="7">S238N-H82</strain>
        <tissue evidence="7">Testes</tissue>
    </source>
</reference>
<dbReference type="eggNOG" id="KOG2177">
    <property type="taxonomic scope" value="Eukaryota"/>
</dbReference>
<feature type="domain" description="Roc" evidence="6">
    <location>
        <begin position="275"/>
        <end position="475"/>
    </location>
</feature>
<feature type="domain" description="OTU" evidence="5">
    <location>
        <begin position="575"/>
        <end position="712"/>
    </location>
</feature>
<dbReference type="InterPro" id="IPR020859">
    <property type="entry name" value="ROC"/>
</dbReference>
<dbReference type="CDD" id="cd22758">
    <property type="entry name" value="OTU_232R-like"/>
    <property type="match status" value="1"/>
</dbReference>
<gene>
    <name evidence="7" type="ORF">BRAFLDRAFT_86475</name>
</gene>
<dbReference type="InterPro" id="IPR038765">
    <property type="entry name" value="Papain-like_cys_pep_sf"/>
</dbReference>
<dbReference type="eggNOG" id="KOG2605">
    <property type="taxonomic scope" value="Eukaryota"/>
</dbReference>
<dbReference type="GO" id="GO:0009966">
    <property type="term" value="P:regulation of signal transduction"/>
    <property type="evidence" value="ECO:0007669"/>
    <property type="project" value="UniProtKB-ARBA"/>
</dbReference>
<evidence type="ECO:0000256" key="3">
    <source>
        <dbReference type="ARBA" id="ARBA00022741"/>
    </source>
</evidence>
<dbReference type="Gene3D" id="2.120.10.30">
    <property type="entry name" value="TolB, C-terminal domain"/>
    <property type="match status" value="1"/>
</dbReference>